<reference evidence="1 2" key="1">
    <citation type="submission" date="2021-06" db="EMBL/GenBank/DDBJ databases">
        <title>Caerostris extrusa draft genome.</title>
        <authorList>
            <person name="Kono N."/>
            <person name="Arakawa K."/>
        </authorList>
    </citation>
    <scope>NUCLEOTIDE SEQUENCE [LARGE SCALE GENOMIC DNA]</scope>
</reference>
<dbReference type="Proteomes" id="UP001054945">
    <property type="component" value="Unassembled WGS sequence"/>
</dbReference>
<keyword evidence="2" id="KW-1185">Reference proteome</keyword>
<evidence type="ECO:0000313" key="2">
    <source>
        <dbReference type="Proteomes" id="UP001054945"/>
    </source>
</evidence>
<dbReference type="AlphaFoldDB" id="A0AAV4TFY4"/>
<sequence>MTTQDGPVTNVTIKHTLAEKSEALLQSYYKLAECTRTLFGFGVAQMSSIDWRKDQWKSPNVRALLLGPRFRITGESLPVQRDSLIRDNASIFQRNHSGISCRVEKQFVVESSSHLMLEEGVEQEGVEDEIPKISPPGDVPALCGSRVVDTLG</sequence>
<gene>
    <name evidence="1" type="ORF">CEXT_161121</name>
</gene>
<accession>A0AAV4TFY4</accession>
<dbReference type="EMBL" id="BPLR01011249">
    <property type="protein sequence ID" value="GIY45240.1"/>
    <property type="molecule type" value="Genomic_DNA"/>
</dbReference>
<proteinExistence type="predicted"/>
<evidence type="ECO:0000313" key="1">
    <source>
        <dbReference type="EMBL" id="GIY45240.1"/>
    </source>
</evidence>
<comment type="caution">
    <text evidence="1">The sequence shown here is derived from an EMBL/GenBank/DDBJ whole genome shotgun (WGS) entry which is preliminary data.</text>
</comment>
<organism evidence="1 2">
    <name type="scientific">Caerostris extrusa</name>
    <name type="common">Bark spider</name>
    <name type="synonym">Caerostris bankana</name>
    <dbReference type="NCBI Taxonomy" id="172846"/>
    <lineage>
        <taxon>Eukaryota</taxon>
        <taxon>Metazoa</taxon>
        <taxon>Ecdysozoa</taxon>
        <taxon>Arthropoda</taxon>
        <taxon>Chelicerata</taxon>
        <taxon>Arachnida</taxon>
        <taxon>Araneae</taxon>
        <taxon>Araneomorphae</taxon>
        <taxon>Entelegynae</taxon>
        <taxon>Araneoidea</taxon>
        <taxon>Araneidae</taxon>
        <taxon>Caerostris</taxon>
    </lineage>
</organism>
<name>A0AAV4TFY4_CAEEX</name>
<protein>
    <submittedName>
        <fullName evidence="1">Uncharacterized protein</fullName>
    </submittedName>
</protein>